<sequence>ADSSKGRNETASRRIAMDKSTTFSITLSNLKAVIPPEGATLLDILNHFRGRIGIHQQSFIVLVKSNTTYDKARRLVKIKPPPPISLPLFPALPTELKLLLNVDRTFREEGLKILLGENTFRIPVYLPVPILTAGWHIDSADLSLSPFLTRVAPEYATQIRWLQIYPKYPVSSPLKLARLLPLAAWPFSNVKLVEVNIRHAKGYFPAIRPLQRLQLDLSHSPIKARSVDFIRVTCLSFPVPKVGWNEPFLTWIARKDAEVAIDLKGRVILV</sequence>
<keyword evidence="2" id="KW-1185">Reference proteome</keyword>
<proteinExistence type="predicted"/>
<accession>A0ACC3DZL5</accession>
<organism evidence="1 2">
    <name type="scientific">Coniosporium uncinatum</name>
    <dbReference type="NCBI Taxonomy" id="93489"/>
    <lineage>
        <taxon>Eukaryota</taxon>
        <taxon>Fungi</taxon>
        <taxon>Dikarya</taxon>
        <taxon>Ascomycota</taxon>
        <taxon>Pezizomycotina</taxon>
        <taxon>Dothideomycetes</taxon>
        <taxon>Dothideomycetes incertae sedis</taxon>
        <taxon>Coniosporium</taxon>
    </lineage>
</organism>
<name>A0ACC3DZL5_9PEZI</name>
<evidence type="ECO:0000313" key="1">
    <source>
        <dbReference type="EMBL" id="KAK3082149.1"/>
    </source>
</evidence>
<reference evidence="1" key="1">
    <citation type="submission" date="2024-09" db="EMBL/GenBank/DDBJ databases">
        <title>Black Yeasts Isolated from many extreme environments.</title>
        <authorList>
            <person name="Coleine C."/>
            <person name="Stajich J.E."/>
            <person name="Selbmann L."/>
        </authorList>
    </citation>
    <scope>NUCLEOTIDE SEQUENCE</scope>
    <source>
        <strain evidence="1">CCFEE 5737</strain>
    </source>
</reference>
<comment type="caution">
    <text evidence="1">The sequence shown here is derived from an EMBL/GenBank/DDBJ whole genome shotgun (WGS) entry which is preliminary data.</text>
</comment>
<evidence type="ECO:0000313" key="2">
    <source>
        <dbReference type="Proteomes" id="UP001186974"/>
    </source>
</evidence>
<dbReference type="EMBL" id="JAWDJW010000007">
    <property type="protein sequence ID" value="KAK3082149.1"/>
    <property type="molecule type" value="Genomic_DNA"/>
</dbReference>
<feature type="non-terminal residue" evidence="1">
    <location>
        <position position="1"/>
    </location>
</feature>
<gene>
    <name evidence="1" type="ORF">LTS18_002941</name>
</gene>
<protein>
    <submittedName>
        <fullName evidence="1">Uncharacterized protein</fullName>
    </submittedName>
</protein>
<dbReference type="Proteomes" id="UP001186974">
    <property type="component" value="Unassembled WGS sequence"/>
</dbReference>